<gene>
    <name evidence="2" type="ORF">ACJDT4_04105</name>
</gene>
<feature type="transmembrane region" description="Helical" evidence="1">
    <location>
        <begin position="72"/>
        <end position="89"/>
    </location>
</feature>
<keyword evidence="1" id="KW-0812">Transmembrane</keyword>
<feature type="transmembrane region" description="Helical" evidence="1">
    <location>
        <begin position="6"/>
        <end position="27"/>
    </location>
</feature>
<evidence type="ECO:0000313" key="3">
    <source>
        <dbReference type="Proteomes" id="UP001623592"/>
    </source>
</evidence>
<accession>A0ABW8TAZ4</accession>
<keyword evidence="1" id="KW-0472">Membrane</keyword>
<evidence type="ECO:0008006" key="4">
    <source>
        <dbReference type="Google" id="ProtNLM"/>
    </source>
</evidence>
<keyword evidence="3" id="KW-1185">Reference proteome</keyword>
<evidence type="ECO:0000256" key="1">
    <source>
        <dbReference type="SAM" id="Phobius"/>
    </source>
</evidence>
<evidence type="ECO:0000313" key="2">
    <source>
        <dbReference type="EMBL" id="MFL0249595.1"/>
    </source>
</evidence>
<proteinExistence type="predicted"/>
<name>A0ABW8TAZ4_9CLOT</name>
<sequence length="99" mass="11308">MNTLLLFVLIAGIMSFLTAIISPSKLLKLTKEYNLIKNEKGFTKYTQKLYSIFGLMCIIISLLTLFKIIDNLFFAIIMCLFSIAVSFINPKAIKKYSQK</sequence>
<organism evidence="2 3">
    <name type="scientific">Clostridium neuense</name>
    <dbReference type="NCBI Taxonomy" id="1728934"/>
    <lineage>
        <taxon>Bacteria</taxon>
        <taxon>Bacillati</taxon>
        <taxon>Bacillota</taxon>
        <taxon>Clostridia</taxon>
        <taxon>Eubacteriales</taxon>
        <taxon>Clostridiaceae</taxon>
        <taxon>Clostridium</taxon>
    </lineage>
</organism>
<reference evidence="2 3" key="1">
    <citation type="submission" date="2024-11" db="EMBL/GenBank/DDBJ databases">
        <authorList>
            <person name="Heng Y.C."/>
            <person name="Lim A.C.H."/>
            <person name="Lee J.K.Y."/>
            <person name="Kittelmann S."/>
        </authorList>
    </citation>
    <scope>NUCLEOTIDE SEQUENCE [LARGE SCALE GENOMIC DNA]</scope>
    <source>
        <strain evidence="2 3">WILCCON 0114</strain>
    </source>
</reference>
<keyword evidence="1" id="KW-1133">Transmembrane helix</keyword>
<dbReference type="Proteomes" id="UP001623592">
    <property type="component" value="Unassembled WGS sequence"/>
</dbReference>
<dbReference type="EMBL" id="JBJIAA010000003">
    <property type="protein sequence ID" value="MFL0249595.1"/>
    <property type="molecule type" value="Genomic_DNA"/>
</dbReference>
<protein>
    <recommendedName>
        <fullName evidence="4">DUF3784 domain-containing protein</fullName>
    </recommendedName>
</protein>
<feature type="transmembrane region" description="Helical" evidence="1">
    <location>
        <begin position="48"/>
        <end position="66"/>
    </location>
</feature>
<comment type="caution">
    <text evidence="2">The sequence shown here is derived from an EMBL/GenBank/DDBJ whole genome shotgun (WGS) entry which is preliminary data.</text>
</comment>